<dbReference type="InterPro" id="IPR032508">
    <property type="entry name" value="FecR_C"/>
</dbReference>
<evidence type="ECO:0000259" key="3">
    <source>
        <dbReference type="Pfam" id="PF16344"/>
    </source>
</evidence>
<dbReference type="InterPro" id="IPR006860">
    <property type="entry name" value="FecR"/>
</dbReference>
<dbReference type="PANTHER" id="PTHR30273:SF2">
    <property type="entry name" value="PROTEIN FECR"/>
    <property type="match status" value="1"/>
</dbReference>
<reference evidence="4 5" key="1">
    <citation type="submission" date="2016-10" db="EMBL/GenBank/DDBJ databases">
        <authorList>
            <person name="de Groot N.N."/>
        </authorList>
    </citation>
    <scope>NUCLEOTIDE SEQUENCE [LARGE SCALE GENOMIC DNA]</scope>
    <source>
        <strain evidence="4 5">CGMCC 1.6114</strain>
    </source>
</reference>
<dbReference type="AlphaFoldDB" id="A0A1I6PTJ1"/>
<dbReference type="Proteomes" id="UP000183209">
    <property type="component" value="Unassembled WGS sequence"/>
</dbReference>
<dbReference type="EMBL" id="FPAG01000001">
    <property type="protein sequence ID" value="SFS43365.1"/>
    <property type="molecule type" value="Genomic_DNA"/>
</dbReference>
<dbReference type="PIRSF" id="PIRSF018266">
    <property type="entry name" value="FecR"/>
    <property type="match status" value="1"/>
</dbReference>
<dbReference type="FunFam" id="2.60.120.1440:FF:000001">
    <property type="entry name" value="Putative anti-sigma factor"/>
    <property type="match status" value="1"/>
</dbReference>
<dbReference type="Pfam" id="PF04773">
    <property type="entry name" value="FecR"/>
    <property type="match status" value="1"/>
</dbReference>
<evidence type="ECO:0000256" key="1">
    <source>
        <dbReference type="SAM" id="Phobius"/>
    </source>
</evidence>
<feature type="transmembrane region" description="Helical" evidence="1">
    <location>
        <begin position="66"/>
        <end position="86"/>
    </location>
</feature>
<name>A0A1I6PTJ1_9FLAO</name>
<dbReference type="Gene3D" id="2.60.120.1440">
    <property type="match status" value="1"/>
</dbReference>
<feature type="domain" description="FecR protein" evidence="2">
    <location>
        <begin position="102"/>
        <end position="197"/>
    </location>
</feature>
<evidence type="ECO:0000313" key="5">
    <source>
        <dbReference type="Proteomes" id="UP000183209"/>
    </source>
</evidence>
<sequence>MNKKTILKLIKNELPEKKEKEVIAWLFKNPKRQRQYELLKAKHIAQSLSTDPGTSSPKRKSFTKNVYKYAIVLLAIITSSVVYWNYKSDILPIENSNAKIQIIAEKGEKKEFYLSDSTKVILNSNSSLTYQKHFEGSKRKVILEGEAFFDVTENKEKPFIVYTTSGMKIKVLGTSFNIKSYREDQYIETTLVEGKVKIIEDSTFKTVELNPSQKATYIKTKDQIIIEDVDPHHYTSWRKGKLIYNETPMDQVLKDLERTYDVVFKVQSSKILEHKYNGIFDNLSLNQILELFELSSPITFKINDKTEIEVLMKK</sequence>
<evidence type="ECO:0000313" key="4">
    <source>
        <dbReference type="EMBL" id="SFS43365.1"/>
    </source>
</evidence>
<gene>
    <name evidence="4" type="ORF">SAMN04487906_0461</name>
</gene>
<dbReference type="GO" id="GO:0016989">
    <property type="term" value="F:sigma factor antagonist activity"/>
    <property type="evidence" value="ECO:0007669"/>
    <property type="project" value="TreeGrafter"/>
</dbReference>
<organism evidence="4 5">
    <name type="scientific">Zhouia amylolytica</name>
    <dbReference type="NCBI Taxonomy" id="376730"/>
    <lineage>
        <taxon>Bacteria</taxon>
        <taxon>Pseudomonadati</taxon>
        <taxon>Bacteroidota</taxon>
        <taxon>Flavobacteriia</taxon>
        <taxon>Flavobacteriales</taxon>
        <taxon>Flavobacteriaceae</taxon>
        <taxon>Zhouia</taxon>
    </lineage>
</organism>
<evidence type="ECO:0000259" key="2">
    <source>
        <dbReference type="Pfam" id="PF04773"/>
    </source>
</evidence>
<dbReference type="OrthoDB" id="649666at2"/>
<feature type="domain" description="Protein FecR C-terminal" evidence="3">
    <location>
        <begin position="241"/>
        <end position="306"/>
    </location>
</feature>
<dbReference type="RefSeq" id="WP_074976607.1">
    <property type="nucleotide sequence ID" value="NZ_FPAG01000001.1"/>
</dbReference>
<dbReference type="InterPro" id="IPR012373">
    <property type="entry name" value="Ferrdict_sens_TM"/>
</dbReference>
<dbReference type="Pfam" id="PF16344">
    <property type="entry name" value="FecR_C"/>
    <property type="match status" value="1"/>
</dbReference>
<dbReference type="Gene3D" id="3.55.50.30">
    <property type="match status" value="1"/>
</dbReference>
<proteinExistence type="predicted"/>
<keyword evidence="1" id="KW-0472">Membrane</keyword>
<protein>
    <submittedName>
        <fullName evidence="4">FecR family protein</fullName>
    </submittedName>
</protein>
<accession>A0A1I6PTJ1</accession>
<keyword evidence="1" id="KW-0812">Transmembrane</keyword>
<dbReference type="PANTHER" id="PTHR30273">
    <property type="entry name" value="PERIPLASMIC SIGNAL SENSOR AND SIGMA FACTOR ACTIVATOR FECR-RELATED"/>
    <property type="match status" value="1"/>
</dbReference>
<keyword evidence="1" id="KW-1133">Transmembrane helix</keyword>